<evidence type="ECO:0000313" key="2">
    <source>
        <dbReference type="EMBL" id="TFK90145.1"/>
    </source>
</evidence>
<feature type="region of interest" description="Disordered" evidence="1">
    <location>
        <begin position="345"/>
        <end position="364"/>
    </location>
</feature>
<reference evidence="2 3" key="1">
    <citation type="journal article" date="2019" name="Nat. Ecol. Evol.">
        <title>Megaphylogeny resolves global patterns of mushroom evolution.</title>
        <authorList>
            <person name="Varga T."/>
            <person name="Krizsan K."/>
            <person name="Foldi C."/>
            <person name="Dima B."/>
            <person name="Sanchez-Garcia M."/>
            <person name="Sanchez-Ramirez S."/>
            <person name="Szollosi G.J."/>
            <person name="Szarkandi J.G."/>
            <person name="Papp V."/>
            <person name="Albert L."/>
            <person name="Andreopoulos W."/>
            <person name="Angelini C."/>
            <person name="Antonin V."/>
            <person name="Barry K.W."/>
            <person name="Bougher N.L."/>
            <person name="Buchanan P."/>
            <person name="Buyck B."/>
            <person name="Bense V."/>
            <person name="Catcheside P."/>
            <person name="Chovatia M."/>
            <person name="Cooper J."/>
            <person name="Damon W."/>
            <person name="Desjardin D."/>
            <person name="Finy P."/>
            <person name="Geml J."/>
            <person name="Haridas S."/>
            <person name="Hughes K."/>
            <person name="Justo A."/>
            <person name="Karasinski D."/>
            <person name="Kautmanova I."/>
            <person name="Kiss B."/>
            <person name="Kocsube S."/>
            <person name="Kotiranta H."/>
            <person name="LaButti K.M."/>
            <person name="Lechner B.E."/>
            <person name="Liimatainen K."/>
            <person name="Lipzen A."/>
            <person name="Lukacs Z."/>
            <person name="Mihaltcheva S."/>
            <person name="Morgado L.N."/>
            <person name="Niskanen T."/>
            <person name="Noordeloos M.E."/>
            <person name="Ohm R.A."/>
            <person name="Ortiz-Santana B."/>
            <person name="Ovrebo C."/>
            <person name="Racz N."/>
            <person name="Riley R."/>
            <person name="Savchenko A."/>
            <person name="Shiryaev A."/>
            <person name="Soop K."/>
            <person name="Spirin V."/>
            <person name="Szebenyi C."/>
            <person name="Tomsovsky M."/>
            <person name="Tulloss R.E."/>
            <person name="Uehling J."/>
            <person name="Grigoriev I.V."/>
            <person name="Vagvolgyi C."/>
            <person name="Papp T."/>
            <person name="Martin F.M."/>
            <person name="Miettinen O."/>
            <person name="Hibbett D.S."/>
            <person name="Nagy L.G."/>
        </authorList>
    </citation>
    <scope>NUCLEOTIDE SEQUENCE [LARGE SCALE GENOMIC DNA]</scope>
    <source>
        <strain evidence="2 3">HHB13444</strain>
    </source>
</reference>
<dbReference type="EMBL" id="ML211054">
    <property type="protein sequence ID" value="TFK90145.1"/>
    <property type="molecule type" value="Genomic_DNA"/>
</dbReference>
<proteinExistence type="predicted"/>
<name>A0A5C3PK44_9APHY</name>
<evidence type="ECO:0000256" key="1">
    <source>
        <dbReference type="SAM" id="MobiDB-lite"/>
    </source>
</evidence>
<feature type="compositionally biased region" description="Low complexity" evidence="1">
    <location>
        <begin position="254"/>
        <end position="276"/>
    </location>
</feature>
<accession>A0A5C3PK44</accession>
<dbReference type="InParanoid" id="A0A5C3PK44"/>
<protein>
    <submittedName>
        <fullName evidence="2">Uncharacterized protein</fullName>
    </submittedName>
</protein>
<gene>
    <name evidence="2" type="ORF">K466DRAFT_402260</name>
</gene>
<dbReference type="AlphaFoldDB" id="A0A5C3PK44"/>
<sequence>MQDGERRLHRTMERPQVAFEYKAAWASQLGPKWSFPDHHHHTTTRGTTSPVAHPYHTNCGPFIRIVAAIPFQRSLTTDMTVPSPTTSSKLDITELRNFFDRLAAGDYDGLAKELNISPKPVSRRCSPFEDASNHLSAIEEDHQDPDMSISSIDSVQAFQFEPTAEGLHRAATLLRGDDKGRDPPTPEEEEAFQFTFRLMVHKLYSITDFAKMVEDVVRTSQERFQPLSPELKGRRRSVSLSFDSCSFEGDSFASTLSPTSPSDTSSFLPSSPSSSWTHDHLPTPQFDTANDGDARVVKKRIVGRKLSVFDGSVDDEGVRSPAWVYDAAVASVDSPRSRSYFDVPMSPAAGSPSRAGNSGSLEEGDYASRKRRYSFLAARGF</sequence>
<evidence type="ECO:0000313" key="3">
    <source>
        <dbReference type="Proteomes" id="UP000308197"/>
    </source>
</evidence>
<organism evidence="2 3">
    <name type="scientific">Polyporus arcularius HHB13444</name>
    <dbReference type="NCBI Taxonomy" id="1314778"/>
    <lineage>
        <taxon>Eukaryota</taxon>
        <taxon>Fungi</taxon>
        <taxon>Dikarya</taxon>
        <taxon>Basidiomycota</taxon>
        <taxon>Agaricomycotina</taxon>
        <taxon>Agaricomycetes</taxon>
        <taxon>Polyporales</taxon>
        <taxon>Polyporaceae</taxon>
        <taxon>Polyporus</taxon>
    </lineage>
</organism>
<dbReference type="Proteomes" id="UP000308197">
    <property type="component" value="Unassembled WGS sequence"/>
</dbReference>
<keyword evidence="3" id="KW-1185">Reference proteome</keyword>
<feature type="region of interest" description="Disordered" evidence="1">
    <location>
        <begin position="253"/>
        <end position="290"/>
    </location>
</feature>